<dbReference type="AlphaFoldDB" id="A0A2G8K7N4"/>
<reference evidence="1 2" key="1">
    <citation type="journal article" date="2017" name="PLoS Biol.">
        <title>The sea cucumber genome provides insights into morphological evolution and visceral regeneration.</title>
        <authorList>
            <person name="Zhang X."/>
            <person name="Sun L."/>
            <person name="Yuan J."/>
            <person name="Sun Y."/>
            <person name="Gao Y."/>
            <person name="Zhang L."/>
            <person name="Li S."/>
            <person name="Dai H."/>
            <person name="Hamel J.F."/>
            <person name="Liu C."/>
            <person name="Yu Y."/>
            <person name="Liu S."/>
            <person name="Lin W."/>
            <person name="Guo K."/>
            <person name="Jin S."/>
            <person name="Xu P."/>
            <person name="Storey K.B."/>
            <person name="Huan P."/>
            <person name="Zhang T."/>
            <person name="Zhou Y."/>
            <person name="Zhang J."/>
            <person name="Lin C."/>
            <person name="Li X."/>
            <person name="Xing L."/>
            <person name="Huo D."/>
            <person name="Sun M."/>
            <person name="Wang L."/>
            <person name="Mercier A."/>
            <person name="Li F."/>
            <person name="Yang H."/>
            <person name="Xiang J."/>
        </authorList>
    </citation>
    <scope>NUCLEOTIDE SEQUENCE [LARGE SCALE GENOMIC DNA]</scope>
    <source>
        <strain evidence="1">Shaxun</strain>
        <tissue evidence="1">Muscle</tissue>
    </source>
</reference>
<organism evidence="1 2">
    <name type="scientific">Stichopus japonicus</name>
    <name type="common">Sea cucumber</name>
    <dbReference type="NCBI Taxonomy" id="307972"/>
    <lineage>
        <taxon>Eukaryota</taxon>
        <taxon>Metazoa</taxon>
        <taxon>Echinodermata</taxon>
        <taxon>Eleutherozoa</taxon>
        <taxon>Echinozoa</taxon>
        <taxon>Holothuroidea</taxon>
        <taxon>Aspidochirotacea</taxon>
        <taxon>Aspidochirotida</taxon>
        <taxon>Stichopodidae</taxon>
        <taxon>Apostichopus</taxon>
    </lineage>
</organism>
<proteinExistence type="predicted"/>
<dbReference type="EMBL" id="MRZV01000808">
    <property type="protein sequence ID" value="PIK44014.1"/>
    <property type="molecule type" value="Genomic_DNA"/>
</dbReference>
<dbReference type="OrthoDB" id="416710at2759"/>
<accession>A0A2G8K7N4</accession>
<dbReference type="PANTHER" id="PTHR48312">
    <property type="match status" value="1"/>
</dbReference>
<dbReference type="SUPFAM" id="SSF52540">
    <property type="entry name" value="P-loop containing nucleoside triphosphate hydrolases"/>
    <property type="match status" value="1"/>
</dbReference>
<protein>
    <submittedName>
        <fullName evidence="1">Uncharacterized protein</fullName>
    </submittedName>
</protein>
<sequence>MSANGVNNKPSSKENKIFMWINPRSLSTSFEKCVGCMDNAQTWHEPYTSCYFNLLFNDPATFALFPGMRAFVGQFMNAQKLVDAGGHLYEGGNLSPVTSFNHDWVKEQLEKPVAEGKDFMFIKDTAFGIDGYYDKLPQINAKHTFIIRHPHRVALSARRLLMHLYEHKGDPDDFNLSGDHPFMAWEKLSPDPLFKLWNYVRENIDPNPIVIDADDLQNYPEETLRKYCEAVGIPFKKKYTNWPKSDESLKYFHGALEQMVWGKNEGVYDAAFLSSCILPLTKPLPDKVPEKCEGYAAEFREGYKIMYETRLKPTE</sequence>
<comment type="caution">
    <text evidence="1">The sequence shown here is derived from an EMBL/GenBank/DDBJ whole genome shotgun (WGS) entry which is preliminary data.</text>
</comment>
<dbReference type="Gene3D" id="3.40.50.300">
    <property type="entry name" value="P-loop containing nucleotide triphosphate hydrolases"/>
    <property type="match status" value="1"/>
</dbReference>
<name>A0A2G8K7N4_STIJA</name>
<keyword evidence="2" id="KW-1185">Reference proteome</keyword>
<dbReference type="InterPro" id="IPR027417">
    <property type="entry name" value="P-loop_NTPase"/>
</dbReference>
<dbReference type="Proteomes" id="UP000230750">
    <property type="component" value="Unassembled WGS sequence"/>
</dbReference>
<dbReference type="PANTHER" id="PTHR48312:SF1">
    <property type="entry name" value="SULFOTRANSFERASE"/>
    <property type="match status" value="1"/>
</dbReference>
<gene>
    <name evidence="1" type="ORF">BSL78_19135</name>
</gene>
<evidence type="ECO:0000313" key="1">
    <source>
        <dbReference type="EMBL" id="PIK44014.1"/>
    </source>
</evidence>
<evidence type="ECO:0000313" key="2">
    <source>
        <dbReference type="Proteomes" id="UP000230750"/>
    </source>
</evidence>